<evidence type="ECO:0000313" key="1">
    <source>
        <dbReference type="EMBL" id="MFG6430173.1"/>
    </source>
</evidence>
<accession>A0ABW7F0L9</accession>
<name>A0ABW7F0L9_9BURK</name>
<dbReference type="Proteomes" id="UP001606210">
    <property type="component" value="Unassembled WGS sequence"/>
</dbReference>
<reference evidence="1 2" key="1">
    <citation type="submission" date="2024-08" db="EMBL/GenBank/DDBJ databases">
        <authorList>
            <person name="Lu H."/>
        </authorList>
    </citation>
    <scope>NUCLEOTIDE SEQUENCE [LARGE SCALE GENOMIC DNA]</scope>
    <source>
        <strain evidence="1 2">LYH14W</strain>
    </source>
</reference>
<gene>
    <name evidence="1" type="ORF">ACG00Y_09635</name>
</gene>
<dbReference type="EMBL" id="JBIGHV010000003">
    <property type="protein sequence ID" value="MFG6430173.1"/>
    <property type="molecule type" value="Genomic_DNA"/>
</dbReference>
<evidence type="ECO:0008006" key="3">
    <source>
        <dbReference type="Google" id="ProtNLM"/>
    </source>
</evidence>
<proteinExistence type="predicted"/>
<sequence length="127" mass="14259">MTIHFEENPPTLTAEQALTGWRREFCVELLGEGQARVFLRLVEAASLKATELHRGVLFHRVGSWFADLGGCVAAARPSLETLASTAVKQQPTKDNLFAAVTYDRRAWENVVNDVDKWQRRPPAAARR</sequence>
<organism evidence="1 2">
    <name type="scientific">Pelomonas parva</name>
    <dbReference type="NCBI Taxonomy" id="3299032"/>
    <lineage>
        <taxon>Bacteria</taxon>
        <taxon>Pseudomonadati</taxon>
        <taxon>Pseudomonadota</taxon>
        <taxon>Betaproteobacteria</taxon>
        <taxon>Burkholderiales</taxon>
        <taxon>Sphaerotilaceae</taxon>
        <taxon>Roseateles</taxon>
    </lineage>
</organism>
<protein>
    <recommendedName>
        <fullName evidence="3">DUF2019 domain-containing protein</fullName>
    </recommendedName>
</protein>
<dbReference type="RefSeq" id="WP_394478236.1">
    <property type="nucleotide sequence ID" value="NZ_JBIGHV010000003.1"/>
</dbReference>
<evidence type="ECO:0000313" key="2">
    <source>
        <dbReference type="Proteomes" id="UP001606210"/>
    </source>
</evidence>
<comment type="caution">
    <text evidence="1">The sequence shown here is derived from an EMBL/GenBank/DDBJ whole genome shotgun (WGS) entry which is preliminary data.</text>
</comment>
<keyword evidence="2" id="KW-1185">Reference proteome</keyword>